<organism evidence="1 2">
    <name type="scientific">Rickenella mellea</name>
    <dbReference type="NCBI Taxonomy" id="50990"/>
    <lineage>
        <taxon>Eukaryota</taxon>
        <taxon>Fungi</taxon>
        <taxon>Dikarya</taxon>
        <taxon>Basidiomycota</taxon>
        <taxon>Agaricomycotina</taxon>
        <taxon>Agaricomycetes</taxon>
        <taxon>Hymenochaetales</taxon>
        <taxon>Rickenellaceae</taxon>
        <taxon>Rickenella</taxon>
    </lineage>
</organism>
<dbReference type="Proteomes" id="UP000294933">
    <property type="component" value="Unassembled WGS sequence"/>
</dbReference>
<evidence type="ECO:0008006" key="3">
    <source>
        <dbReference type="Google" id="ProtNLM"/>
    </source>
</evidence>
<dbReference type="OrthoDB" id="3271139at2759"/>
<sequence>MTSPPSRTPITDLIRNLRTHDATIKLRQSEDLHDLKYLGIQPQSFLVAKLPVDIIIKYLLSSIRIVAVTLSLGLSSGKERRRDLKICYENSLNNRVLGKNFVICDVLADFRTVLVNKLLPQRDYSYLRNIHHRGHVHMSINRATPTIDISNGRDIVAITRSTPELIHILSKIGWEHRDLNPGNVYSRSGNPKIAEFEFSNKIAGGGETKPHDFCTGTRQFWSLEIEAGKLLHLPPTDSLEVALGWLESNGRRPFPLRRLPLHDLESLWWIFAWILLMRVPKNPSANWSEKRHRRVLDAIFPTVPGFTGRLEFLTGDPTLTLDVLKAIDEQLVPLLFNLLKFQLHLLSAFRRYEAALRGSTGDDLALVKAFSEHKPLPESPEKSGDAFV</sequence>
<reference evidence="1 2" key="1">
    <citation type="submission" date="2018-06" db="EMBL/GenBank/DDBJ databases">
        <title>A transcriptomic atlas of mushroom development highlights an independent origin of complex multicellularity.</title>
        <authorList>
            <consortium name="DOE Joint Genome Institute"/>
            <person name="Krizsan K."/>
            <person name="Almasi E."/>
            <person name="Merenyi Z."/>
            <person name="Sahu N."/>
            <person name="Viragh M."/>
            <person name="Koszo T."/>
            <person name="Mondo S."/>
            <person name="Kiss B."/>
            <person name="Balint B."/>
            <person name="Kues U."/>
            <person name="Barry K."/>
            <person name="Hegedus J.C."/>
            <person name="Henrissat B."/>
            <person name="Johnson J."/>
            <person name="Lipzen A."/>
            <person name="Ohm R."/>
            <person name="Nagy I."/>
            <person name="Pangilinan J."/>
            <person name="Yan J."/>
            <person name="Xiong Y."/>
            <person name="Grigoriev I.V."/>
            <person name="Hibbett D.S."/>
            <person name="Nagy L.G."/>
        </authorList>
    </citation>
    <scope>NUCLEOTIDE SEQUENCE [LARGE SCALE GENOMIC DNA]</scope>
    <source>
        <strain evidence="1 2">SZMC22713</strain>
    </source>
</reference>
<accession>A0A4Y7PWI1</accession>
<keyword evidence="2" id="KW-1185">Reference proteome</keyword>
<gene>
    <name evidence="1" type="ORF">BD410DRAFT_822090</name>
</gene>
<dbReference type="InterPro" id="IPR011009">
    <property type="entry name" value="Kinase-like_dom_sf"/>
</dbReference>
<dbReference type="STRING" id="50990.A0A4Y7PWI1"/>
<evidence type="ECO:0000313" key="2">
    <source>
        <dbReference type="Proteomes" id="UP000294933"/>
    </source>
</evidence>
<name>A0A4Y7PWI1_9AGAM</name>
<proteinExistence type="predicted"/>
<dbReference type="AlphaFoldDB" id="A0A4Y7PWI1"/>
<feature type="non-terminal residue" evidence="1">
    <location>
        <position position="388"/>
    </location>
</feature>
<dbReference type="Gene3D" id="1.10.510.10">
    <property type="entry name" value="Transferase(Phosphotransferase) domain 1"/>
    <property type="match status" value="1"/>
</dbReference>
<dbReference type="EMBL" id="ML170194">
    <property type="protein sequence ID" value="TDL19763.1"/>
    <property type="molecule type" value="Genomic_DNA"/>
</dbReference>
<evidence type="ECO:0000313" key="1">
    <source>
        <dbReference type="EMBL" id="TDL19763.1"/>
    </source>
</evidence>
<dbReference type="VEuPathDB" id="FungiDB:BD410DRAFT_822090"/>
<dbReference type="SUPFAM" id="SSF56112">
    <property type="entry name" value="Protein kinase-like (PK-like)"/>
    <property type="match status" value="1"/>
</dbReference>
<protein>
    <recommendedName>
        <fullName evidence="3">Fungal-type protein kinase domain-containing protein</fullName>
    </recommendedName>
</protein>